<keyword evidence="1" id="KW-1133">Transmembrane helix</keyword>
<accession>A0A1I3J8V6</accession>
<name>A0A1I3J8V6_9FLAO</name>
<organism evidence="3 4">
    <name type="scientific">Halpernia frigidisoli</name>
    <dbReference type="NCBI Taxonomy" id="1125876"/>
    <lineage>
        <taxon>Bacteria</taxon>
        <taxon>Pseudomonadati</taxon>
        <taxon>Bacteroidota</taxon>
        <taxon>Flavobacteriia</taxon>
        <taxon>Flavobacteriales</taxon>
        <taxon>Weeksellaceae</taxon>
        <taxon>Chryseobacterium group</taxon>
        <taxon>Halpernia</taxon>
    </lineage>
</organism>
<dbReference type="AlphaFoldDB" id="A0A1I3J8V6"/>
<evidence type="ECO:0000313" key="3">
    <source>
        <dbReference type="EMBL" id="SFI56754.1"/>
    </source>
</evidence>
<dbReference type="PANTHER" id="PTHR36834">
    <property type="entry name" value="MEMBRANE PROTEIN-RELATED"/>
    <property type="match status" value="1"/>
</dbReference>
<feature type="transmembrane region" description="Helical" evidence="1">
    <location>
        <begin position="115"/>
        <end position="137"/>
    </location>
</feature>
<evidence type="ECO:0000313" key="4">
    <source>
        <dbReference type="Proteomes" id="UP000198931"/>
    </source>
</evidence>
<dbReference type="Proteomes" id="UP000198931">
    <property type="component" value="Unassembled WGS sequence"/>
</dbReference>
<reference evidence="3 4" key="1">
    <citation type="submission" date="2016-10" db="EMBL/GenBank/DDBJ databases">
        <authorList>
            <person name="de Groot N.N."/>
        </authorList>
    </citation>
    <scope>NUCLEOTIDE SEQUENCE [LARGE SCALE GENOMIC DNA]</scope>
    <source>
        <strain evidence="3 4">DSM 26000</strain>
    </source>
</reference>
<keyword evidence="1" id="KW-0812">Transmembrane</keyword>
<protein>
    <submittedName>
        <fullName evidence="3">VanZ like family protein</fullName>
    </submittedName>
</protein>
<feature type="transmembrane region" description="Helical" evidence="1">
    <location>
        <begin position="5"/>
        <end position="25"/>
    </location>
</feature>
<dbReference type="InterPro" id="IPR053150">
    <property type="entry name" value="Teicoplanin_resist-assoc"/>
</dbReference>
<dbReference type="STRING" id="1125876.SAMN05443292_2996"/>
<gene>
    <name evidence="3" type="ORF">SAMN05443292_2996</name>
</gene>
<dbReference type="EMBL" id="FOQT01000005">
    <property type="protein sequence ID" value="SFI56754.1"/>
    <property type="molecule type" value="Genomic_DNA"/>
</dbReference>
<feature type="transmembrane region" description="Helical" evidence="1">
    <location>
        <begin position="56"/>
        <end position="76"/>
    </location>
</feature>
<dbReference type="InterPro" id="IPR006976">
    <property type="entry name" value="VanZ-like"/>
</dbReference>
<feature type="transmembrane region" description="Helical" evidence="1">
    <location>
        <begin position="83"/>
        <end position="103"/>
    </location>
</feature>
<evidence type="ECO:0000256" key="1">
    <source>
        <dbReference type="SAM" id="Phobius"/>
    </source>
</evidence>
<proteinExistence type="predicted"/>
<keyword evidence="4" id="KW-1185">Reference proteome</keyword>
<dbReference type="PANTHER" id="PTHR36834:SF1">
    <property type="entry name" value="INTEGRAL MEMBRANE PROTEIN"/>
    <property type="match status" value="1"/>
</dbReference>
<dbReference type="Pfam" id="PF04892">
    <property type="entry name" value="VanZ"/>
    <property type="match status" value="1"/>
</dbReference>
<sequence length="154" mass="17793">MIRRYYTAAIFIYTLFLLYMMFFGLGRHSSDLRFLQLHPFQTITHFFGPHINRQAFLINIVGNVFVFSPFGLLGLILKKLNRIKFLSLSFLLCICIVEFAQYITGRGTADIDDVILNTTGMLLGFGLLQASAQFNWFNISIYLPKKERNIVSSY</sequence>
<feature type="domain" description="VanZ-like" evidence="2">
    <location>
        <begin position="11"/>
        <end position="128"/>
    </location>
</feature>
<evidence type="ECO:0000259" key="2">
    <source>
        <dbReference type="Pfam" id="PF04892"/>
    </source>
</evidence>
<dbReference type="OrthoDB" id="9805025at2"/>
<dbReference type="RefSeq" id="WP_090082740.1">
    <property type="nucleotide sequence ID" value="NZ_FOQT01000005.1"/>
</dbReference>
<keyword evidence="1" id="KW-0472">Membrane</keyword>